<sequence>MTVRGIGSLAVWKCYSDNREWRRSGRGNSELRPLYASRRGVSGAALRPWVWVLPGFTTNGSTSGIVNRERPHGRPRVERDGRGIAEVGAMDFGHGTATTTPCGLAPNPSAVMAAGSSPLVPGAEKALG</sequence>
<reference evidence="2" key="2">
    <citation type="submission" date="2015-06" db="UniProtKB">
        <authorList>
            <consortium name="EnsemblPlants"/>
        </authorList>
    </citation>
    <scope>IDENTIFICATION</scope>
</reference>
<accession>A0A0E0N7I5</accession>
<evidence type="ECO:0000256" key="1">
    <source>
        <dbReference type="SAM" id="MobiDB-lite"/>
    </source>
</evidence>
<feature type="compositionally biased region" description="Basic and acidic residues" evidence="1">
    <location>
        <begin position="67"/>
        <end position="83"/>
    </location>
</feature>
<feature type="region of interest" description="Disordered" evidence="1">
    <location>
        <begin position="61"/>
        <end position="83"/>
    </location>
</feature>
<dbReference type="HOGENOM" id="CLU_1963193_0_0_1"/>
<evidence type="ECO:0000313" key="3">
    <source>
        <dbReference type="Proteomes" id="UP000008022"/>
    </source>
</evidence>
<reference evidence="3" key="1">
    <citation type="submission" date="2013-06" db="EMBL/GenBank/DDBJ databases">
        <authorList>
            <person name="Zhao Q."/>
        </authorList>
    </citation>
    <scope>NUCLEOTIDE SEQUENCE</scope>
    <source>
        <strain evidence="3">cv. W1943</strain>
    </source>
</reference>
<dbReference type="AlphaFoldDB" id="A0A0E0N7I5"/>
<proteinExistence type="predicted"/>
<dbReference type="Proteomes" id="UP000008022">
    <property type="component" value="Unassembled WGS sequence"/>
</dbReference>
<evidence type="ECO:0000313" key="2">
    <source>
        <dbReference type="EnsemblPlants" id="ORUFI01G47080.3"/>
    </source>
</evidence>
<organism evidence="2 3">
    <name type="scientific">Oryza rufipogon</name>
    <name type="common">Brownbeard rice</name>
    <name type="synonym">Asian wild rice</name>
    <dbReference type="NCBI Taxonomy" id="4529"/>
    <lineage>
        <taxon>Eukaryota</taxon>
        <taxon>Viridiplantae</taxon>
        <taxon>Streptophyta</taxon>
        <taxon>Embryophyta</taxon>
        <taxon>Tracheophyta</taxon>
        <taxon>Spermatophyta</taxon>
        <taxon>Magnoliopsida</taxon>
        <taxon>Liliopsida</taxon>
        <taxon>Poales</taxon>
        <taxon>Poaceae</taxon>
        <taxon>BOP clade</taxon>
        <taxon>Oryzoideae</taxon>
        <taxon>Oryzeae</taxon>
        <taxon>Oryzinae</taxon>
        <taxon>Oryza</taxon>
    </lineage>
</organism>
<keyword evidence="3" id="KW-1185">Reference proteome</keyword>
<dbReference type="Gramene" id="ORUFI01G47080.3">
    <property type="protein sequence ID" value="ORUFI01G47080.3"/>
    <property type="gene ID" value="ORUFI01G47080"/>
</dbReference>
<protein>
    <submittedName>
        <fullName evidence="2">Uncharacterized protein</fullName>
    </submittedName>
</protein>
<dbReference type="EnsemblPlants" id="ORUFI01G47080.3">
    <property type="protein sequence ID" value="ORUFI01G47080.3"/>
    <property type="gene ID" value="ORUFI01G47080"/>
</dbReference>
<name>A0A0E0N7I5_ORYRU</name>